<keyword evidence="2" id="KW-1185">Reference proteome</keyword>
<reference evidence="1" key="1">
    <citation type="journal article" date="2021" name="New Phytol.">
        <title>Evolutionary innovations through gain and loss of genes in the ectomycorrhizal Boletales.</title>
        <authorList>
            <person name="Wu G."/>
            <person name="Miyauchi S."/>
            <person name="Morin E."/>
            <person name="Kuo A."/>
            <person name="Drula E."/>
            <person name="Varga T."/>
            <person name="Kohler A."/>
            <person name="Feng B."/>
            <person name="Cao Y."/>
            <person name="Lipzen A."/>
            <person name="Daum C."/>
            <person name="Hundley H."/>
            <person name="Pangilinan J."/>
            <person name="Johnson J."/>
            <person name="Barry K."/>
            <person name="LaButti K."/>
            <person name="Ng V."/>
            <person name="Ahrendt S."/>
            <person name="Min B."/>
            <person name="Choi I.G."/>
            <person name="Park H."/>
            <person name="Plett J.M."/>
            <person name="Magnuson J."/>
            <person name="Spatafora J.W."/>
            <person name="Nagy L.G."/>
            <person name="Henrissat B."/>
            <person name="Grigoriev I.V."/>
            <person name="Yang Z.L."/>
            <person name="Xu J."/>
            <person name="Martin F.M."/>
        </authorList>
    </citation>
    <scope>NUCLEOTIDE SEQUENCE</scope>
    <source>
        <strain evidence="1">KUC20120723A-06</strain>
    </source>
</reference>
<proteinExistence type="predicted"/>
<evidence type="ECO:0000313" key="2">
    <source>
        <dbReference type="Proteomes" id="UP000790709"/>
    </source>
</evidence>
<sequence length="96" mass="11170">MANPHRKNEGERVGLYLLLTPWWLLLFSLELFGDDCTPMTHGFRQLLPGLTNMKNRRSRRSDTELKHSSVHHCHGRLLKDKKSRLCCFHLSSRGDA</sequence>
<accession>A0ACB8BXW1</accession>
<comment type="caution">
    <text evidence="1">The sequence shown here is derived from an EMBL/GenBank/DDBJ whole genome shotgun (WGS) entry which is preliminary data.</text>
</comment>
<dbReference type="Proteomes" id="UP000790709">
    <property type="component" value="Unassembled WGS sequence"/>
</dbReference>
<dbReference type="EMBL" id="MU266337">
    <property type="protein sequence ID" value="KAH7929896.1"/>
    <property type="molecule type" value="Genomic_DNA"/>
</dbReference>
<name>A0ACB8BXW1_9AGAM</name>
<protein>
    <submittedName>
        <fullName evidence="1">Uncharacterized protein</fullName>
    </submittedName>
</protein>
<gene>
    <name evidence="1" type="ORF">BV22DRAFT_103690</name>
</gene>
<organism evidence="1 2">
    <name type="scientific">Leucogyrophana mollusca</name>
    <dbReference type="NCBI Taxonomy" id="85980"/>
    <lineage>
        <taxon>Eukaryota</taxon>
        <taxon>Fungi</taxon>
        <taxon>Dikarya</taxon>
        <taxon>Basidiomycota</taxon>
        <taxon>Agaricomycotina</taxon>
        <taxon>Agaricomycetes</taxon>
        <taxon>Agaricomycetidae</taxon>
        <taxon>Boletales</taxon>
        <taxon>Boletales incertae sedis</taxon>
        <taxon>Leucogyrophana</taxon>
    </lineage>
</organism>
<evidence type="ECO:0000313" key="1">
    <source>
        <dbReference type="EMBL" id="KAH7929896.1"/>
    </source>
</evidence>